<sequence length="176" mass="19531">MRAAVVSLYCAFALTGASVGWAANSLPPSLCLRDERTVFSCPLENDSRVVSLCGSRDLGEGAGYLQYRFGRSGNVELEFPRQRPDSWKAFRYSRYSRFQVDRFSVSFSIRDHTYTLFDNYEGEMEPATHEAGITITRSGKTVGEWLCRCPGSGNLRALQSIVPCDKDDVLNMGGCG</sequence>
<dbReference type="EMBL" id="JADJEV010000003">
    <property type="protein sequence ID" value="MBK6973025.1"/>
    <property type="molecule type" value="Genomic_DNA"/>
</dbReference>
<evidence type="ECO:0000313" key="2">
    <source>
        <dbReference type="EMBL" id="MBK6973025.1"/>
    </source>
</evidence>
<evidence type="ECO:0000256" key="1">
    <source>
        <dbReference type="SAM" id="SignalP"/>
    </source>
</evidence>
<evidence type="ECO:0000313" key="3">
    <source>
        <dbReference type="Proteomes" id="UP000807785"/>
    </source>
</evidence>
<proteinExistence type="predicted"/>
<reference evidence="2" key="1">
    <citation type="submission" date="2020-10" db="EMBL/GenBank/DDBJ databases">
        <title>Connecting structure to function with the recovery of over 1000 high-quality activated sludge metagenome-assembled genomes encoding full-length rRNA genes using long-read sequencing.</title>
        <authorList>
            <person name="Singleton C.M."/>
            <person name="Petriglieri F."/>
            <person name="Kristensen J.M."/>
            <person name="Kirkegaard R.H."/>
            <person name="Michaelsen T.Y."/>
            <person name="Andersen M.H."/>
            <person name="Karst S.M."/>
            <person name="Dueholm M.S."/>
            <person name="Nielsen P.H."/>
            <person name="Albertsen M."/>
        </authorList>
    </citation>
    <scope>NUCLEOTIDE SEQUENCE</scope>
    <source>
        <strain evidence="2">Bjer_18-Q3-R1-45_BAT3C.347</strain>
    </source>
</reference>
<keyword evidence="1" id="KW-0732">Signal</keyword>
<feature type="chain" id="PRO_5038658675" description="Secreted protein" evidence="1">
    <location>
        <begin position="23"/>
        <end position="176"/>
    </location>
</feature>
<gene>
    <name evidence="2" type="ORF">IPH26_08770</name>
</gene>
<feature type="signal peptide" evidence="1">
    <location>
        <begin position="1"/>
        <end position="22"/>
    </location>
</feature>
<comment type="caution">
    <text evidence="2">The sequence shown here is derived from an EMBL/GenBank/DDBJ whole genome shotgun (WGS) entry which is preliminary data.</text>
</comment>
<organism evidence="2 3">
    <name type="scientific">Candidatus Methylophosphatis roskildensis</name>
    <dbReference type="NCBI Taxonomy" id="2899263"/>
    <lineage>
        <taxon>Bacteria</taxon>
        <taxon>Pseudomonadati</taxon>
        <taxon>Pseudomonadota</taxon>
        <taxon>Betaproteobacteria</taxon>
        <taxon>Nitrosomonadales</taxon>
        <taxon>Sterolibacteriaceae</taxon>
        <taxon>Candidatus Methylophosphatis</taxon>
    </lineage>
</organism>
<evidence type="ECO:0008006" key="4">
    <source>
        <dbReference type="Google" id="ProtNLM"/>
    </source>
</evidence>
<accession>A0A9D7E523</accession>
<protein>
    <recommendedName>
        <fullName evidence="4">Secreted protein</fullName>
    </recommendedName>
</protein>
<name>A0A9D7E523_9PROT</name>
<dbReference type="Proteomes" id="UP000807785">
    <property type="component" value="Unassembled WGS sequence"/>
</dbReference>
<dbReference type="AlphaFoldDB" id="A0A9D7E523"/>